<protein>
    <submittedName>
        <fullName evidence="1">Uncharacterized protein</fullName>
    </submittedName>
</protein>
<keyword evidence="2" id="KW-1185">Reference proteome</keyword>
<reference evidence="1 2" key="2">
    <citation type="journal article" date="2019" name="G3 (Bethesda)">
        <title>Hybrid Assembly of the Genome of the Entomopathogenic Nematode Steinernema carpocapsae Identifies the X-Chromosome.</title>
        <authorList>
            <person name="Serra L."/>
            <person name="Macchietto M."/>
            <person name="Macias-Munoz A."/>
            <person name="McGill C.J."/>
            <person name="Rodriguez I.M."/>
            <person name="Rodriguez B."/>
            <person name="Murad R."/>
            <person name="Mortazavi A."/>
        </authorList>
    </citation>
    <scope>NUCLEOTIDE SEQUENCE [LARGE SCALE GENOMIC DNA]</scope>
    <source>
        <strain evidence="1 2">ALL</strain>
    </source>
</reference>
<dbReference type="EMBL" id="AZBU02000002">
    <property type="protein sequence ID" value="TKR94221.1"/>
    <property type="molecule type" value="Genomic_DNA"/>
</dbReference>
<sequence length="81" mass="9132">MCPVLPSNDTQKTHNFRCRFLSNNPFYERKRAKAFCKKGSIQKLGIKLWSPAATALGDSSFEQKTPELASSDVPSQFLRPI</sequence>
<evidence type="ECO:0000313" key="2">
    <source>
        <dbReference type="Proteomes" id="UP000298663"/>
    </source>
</evidence>
<accession>A0A4U5PDA7</accession>
<gene>
    <name evidence="1" type="ORF">L596_008533</name>
</gene>
<reference evidence="1 2" key="1">
    <citation type="journal article" date="2015" name="Genome Biol.">
        <title>Comparative genomics of Steinernema reveals deeply conserved gene regulatory networks.</title>
        <authorList>
            <person name="Dillman A.R."/>
            <person name="Macchietto M."/>
            <person name="Porter C.F."/>
            <person name="Rogers A."/>
            <person name="Williams B."/>
            <person name="Antoshechkin I."/>
            <person name="Lee M.M."/>
            <person name="Goodwin Z."/>
            <person name="Lu X."/>
            <person name="Lewis E.E."/>
            <person name="Goodrich-Blair H."/>
            <person name="Stock S.P."/>
            <person name="Adams B.J."/>
            <person name="Sternberg P.W."/>
            <person name="Mortazavi A."/>
        </authorList>
    </citation>
    <scope>NUCLEOTIDE SEQUENCE [LARGE SCALE GENOMIC DNA]</scope>
    <source>
        <strain evidence="1 2">ALL</strain>
    </source>
</reference>
<dbReference type="AlphaFoldDB" id="A0A4U5PDA7"/>
<organism evidence="1 2">
    <name type="scientific">Steinernema carpocapsae</name>
    <name type="common">Entomopathogenic nematode</name>
    <dbReference type="NCBI Taxonomy" id="34508"/>
    <lineage>
        <taxon>Eukaryota</taxon>
        <taxon>Metazoa</taxon>
        <taxon>Ecdysozoa</taxon>
        <taxon>Nematoda</taxon>
        <taxon>Chromadorea</taxon>
        <taxon>Rhabditida</taxon>
        <taxon>Tylenchina</taxon>
        <taxon>Panagrolaimomorpha</taxon>
        <taxon>Strongyloidoidea</taxon>
        <taxon>Steinernematidae</taxon>
        <taxon>Steinernema</taxon>
    </lineage>
</organism>
<proteinExistence type="predicted"/>
<evidence type="ECO:0000313" key="1">
    <source>
        <dbReference type="EMBL" id="TKR94221.1"/>
    </source>
</evidence>
<comment type="caution">
    <text evidence="1">The sequence shown here is derived from an EMBL/GenBank/DDBJ whole genome shotgun (WGS) entry which is preliminary data.</text>
</comment>
<name>A0A4U5PDA7_STECR</name>
<dbReference type="Proteomes" id="UP000298663">
    <property type="component" value="Unassembled WGS sequence"/>
</dbReference>